<dbReference type="InterPro" id="IPR042120">
    <property type="entry name" value="MutL_C_dimsub"/>
</dbReference>
<dbReference type="GO" id="GO:0140664">
    <property type="term" value="F:ATP-dependent DNA damage sensor activity"/>
    <property type="evidence" value="ECO:0007669"/>
    <property type="project" value="InterPro"/>
</dbReference>
<dbReference type="InterPro" id="IPR038973">
    <property type="entry name" value="MutL/Mlh/Pms-like"/>
</dbReference>
<sequence>MYSKWNNPVFVRPPKVCVDISCGHADGLTVKVHNILFPYRFSKAMIPTMKVINQVDKKFLACLINTTEDLANSTTNLLVLMDQHAAHERVRLENLIADAYEDGSDIPGEKRLSSSIISPPLEVSLALEEQRILR</sequence>
<evidence type="ECO:0008006" key="3">
    <source>
        <dbReference type="Google" id="ProtNLM"/>
    </source>
</evidence>
<dbReference type="Gene3D" id="3.30.1540.20">
    <property type="entry name" value="MutL, C-terminal domain, dimerisation subdomain"/>
    <property type="match status" value="1"/>
</dbReference>
<name>A0A3B4B1U1_9GOBI</name>
<dbReference type="STRING" id="409849.ENSPMGP00000023358"/>
<dbReference type="Ensembl" id="ENSPMGT00000024882.1">
    <property type="protein sequence ID" value="ENSPMGP00000023358.1"/>
    <property type="gene ID" value="ENSPMGG00000018893.1"/>
</dbReference>
<accession>A0A3B4B1U1</accession>
<evidence type="ECO:0000313" key="1">
    <source>
        <dbReference type="Ensembl" id="ENSPMGP00000023358.1"/>
    </source>
</evidence>
<dbReference type="PANTHER" id="PTHR10073">
    <property type="entry name" value="DNA MISMATCH REPAIR PROTEIN MLH, PMS, MUTL"/>
    <property type="match status" value="1"/>
</dbReference>
<dbReference type="GO" id="GO:0006298">
    <property type="term" value="P:mismatch repair"/>
    <property type="evidence" value="ECO:0007669"/>
    <property type="project" value="InterPro"/>
</dbReference>
<dbReference type="SUPFAM" id="SSF118116">
    <property type="entry name" value="DNA mismatch repair protein MutL"/>
    <property type="match status" value="1"/>
</dbReference>
<keyword evidence="2" id="KW-1185">Reference proteome</keyword>
<reference evidence="1" key="1">
    <citation type="submission" date="2025-08" db="UniProtKB">
        <authorList>
            <consortium name="Ensembl"/>
        </authorList>
    </citation>
    <scope>IDENTIFICATION</scope>
</reference>
<evidence type="ECO:0000313" key="2">
    <source>
        <dbReference type="Proteomes" id="UP000261520"/>
    </source>
</evidence>
<proteinExistence type="predicted"/>
<protein>
    <recommendedName>
        <fullName evidence="3">MutL C-terminal dimerisation domain-containing protein</fullName>
    </recommendedName>
</protein>
<dbReference type="AlphaFoldDB" id="A0A3B4B1U1"/>
<dbReference type="PANTHER" id="PTHR10073:SF47">
    <property type="entry name" value="DNA MISMATCH REPAIR PROTEIN MLH3"/>
    <property type="match status" value="1"/>
</dbReference>
<dbReference type="GO" id="GO:0032300">
    <property type="term" value="C:mismatch repair complex"/>
    <property type="evidence" value="ECO:0007669"/>
    <property type="project" value="InterPro"/>
</dbReference>
<organism evidence="1 2">
    <name type="scientific">Periophthalmus magnuspinnatus</name>
    <dbReference type="NCBI Taxonomy" id="409849"/>
    <lineage>
        <taxon>Eukaryota</taxon>
        <taxon>Metazoa</taxon>
        <taxon>Chordata</taxon>
        <taxon>Craniata</taxon>
        <taxon>Vertebrata</taxon>
        <taxon>Euteleostomi</taxon>
        <taxon>Actinopterygii</taxon>
        <taxon>Neopterygii</taxon>
        <taxon>Teleostei</taxon>
        <taxon>Neoteleostei</taxon>
        <taxon>Acanthomorphata</taxon>
        <taxon>Gobiaria</taxon>
        <taxon>Gobiiformes</taxon>
        <taxon>Gobioidei</taxon>
        <taxon>Gobiidae</taxon>
        <taxon>Oxudercinae</taxon>
        <taxon>Periophthalmus</taxon>
    </lineage>
</organism>
<dbReference type="Proteomes" id="UP000261520">
    <property type="component" value="Unplaced"/>
</dbReference>
<reference evidence="1" key="2">
    <citation type="submission" date="2025-09" db="UniProtKB">
        <authorList>
            <consortium name="Ensembl"/>
        </authorList>
    </citation>
    <scope>IDENTIFICATION</scope>
</reference>
<dbReference type="GO" id="GO:0016887">
    <property type="term" value="F:ATP hydrolysis activity"/>
    <property type="evidence" value="ECO:0007669"/>
    <property type="project" value="InterPro"/>
</dbReference>
<dbReference type="InterPro" id="IPR037198">
    <property type="entry name" value="MutL_C_sf"/>
</dbReference>